<dbReference type="VEuPathDB" id="TriTrypDB:LPMP_312280"/>
<dbReference type="VEuPathDB" id="TriTrypDB:LPAL13_310030100"/>
<protein>
    <submittedName>
        <fullName evidence="1">Uncharacterized protein</fullName>
    </submittedName>
</protein>
<sequence length="221" mass="24628">MPKAVQFAVLKQGALESGSWTQRVLTIDTTTDTVTISRKQHSKNLFYHSLEVLHVQMWPRYKACEVAPQFNSLKAKMTLRIFGKQVPVPKMSVEEVTAAEVAAMIRLPSVPSSISLDASLNIERPPAAAPLHSEKLKPRPSAAAASTGDDLCDSWMVRFSSIDSYELAVLLLSNMRNKEGKRKRLFGHHVLTDLECVKKAWNEETKSLKSISDATRAPERL</sequence>
<reference evidence="1 2" key="1">
    <citation type="journal article" date="2015" name="Sci. Rep.">
        <title>The genome of Leishmania panamensis: insights into genomics of the L. (Viannia) subgenus.</title>
        <authorList>
            <person name="Llanes A."/>
            <person name="Restrepo C.M."/>
            <person name="Vecchio G.D."/>
            <person name="Anguizola F.J."/>
            <person name="Lleonart R."/>
        </authorList>
    </citation>
    <scope>NUCLEOTIDE SEQUENCE [LARGE SCALE GENOMIC DNA]</scope>
    <source>
        <strain evidence="1 2">MHOM/PA/94/PSC-1</strain>
    </source>
</reference>
<dbReference type="GeneID" id="22577654"/>
<dbReference type="KEGG" id="lpan:LPMP_312280"/>
<keyword evidence="2" id="KW-1185">Reference proteome</keyword>
<evidence type="ECO:0000313" key="2">
    <source>
        <dbReference type="Proteomes" id="UP000063063"/>
    </source>
</evidence>
<organism evidence="1 2">
    <name type="scientific">Leishmania panamensis</name>
    <dbReference type="NCBI Taxonomy" id="5679"/>
    <lineage>
        <taxon>Eukaryota</taxon>
        <taxon>Discoba</taxon>
        <taxon>Euglenozoa</taxon>
        <taxon>Kinetoplastea</taxon>
        <taxon>Metakinetoplastina</taxon>
        <taxon>Trypanosomatida</taxon>
        <taxon>Trypanosomatidae</taxon>
        <taxon>Leishmaniinae</taxon>
        <taxon>Leishmania</taxon>
        <taxon>Leishmania guyanensis species complex</taxon>
    </lineage>
</organism>
<proteinExistence type="predicted"/>
<dbReference type="RefSeq" id="XP_010701615.1">
    <property type="nucleotide sequence ID" value="XM_010703313.1"/>
</dbReference>
<dbReference type="EMBL" id="CP009400">
    <property type="protein sequence ID" value="AIO00815.1"/>
    <property type="molecule type" value="Genomic_DNA"/>
</dbReference>
<dbReference type="Proteomes" id="UP000063063">
    <property type="component" value="Chromosome 31"/>
</dbReference>
<gene>
    <name evidence="1" type="ORF">LPMP_312280</name>
</gene>
<evidence type="ECO:0000313" key="1">
    <source>
        <dbReference type="EMBL" id="AIO00815.1"/>
    </source>
</evidence>
<accession>A0A088RZU4</accession>
<dbReference type="AlphaFoldDB" id="A0A088RZU4"/>
<dbReference type="eggNOG" id="ENOG502SIP7">
    <property type="taxonomic scope" value="Eukaryota"/>
</dbReference>
<name>A0A088RZU4_LEIPA</name>
<dbReference type="OrthoDB" id="258898at2759"/>